<comment type="caution">
    <text evidence="1">The sequence shown here is derived from an EMBL/GenBank/DDBJ whole genome shotgun (WGS) entry which is preliminary data.</text>
</comment>
<dbReference type="Proteomes" id="UP000784128">
    <property type="component" value="Unassembled WGS sequence"/>
</dbReference>
<proteinExistence type="predicted"/>
<name>A0ABS5U4T7_9BACT</name>
<protein>
    <submittedName>
        <fullName evidence="1">Uncharacterized protein</fullName>
    </submittedName>
</protein>
<reference evidence="1 2" key="1">
    <citation type="submission" date="2021-05" db="EMBL/GenBank/DDBJ databases">
        <title>The draft genome of Geobacter chapellei DSM 13688.</title>
        <authorList>
            <person name="Xu Z."/>
            <person name="Masuda Y."/>
            <person name="Itoh H."/>
            <person name="Senoo K."/>
        </authorList>
    </citation>
    <scope>NUCLEOTIDE SEQUENCE [LARGE SCALE GENOMIC DNA]</scope>
    <source>
        <strain evidence="1 2">DSM 13688</strain>
    </source>
</reference>
<evidence type="ECO:0000313" key="1">
    <source>
        <dbReference type="EMBL" id="MBT1070683.1"/>
    </source>
</evidence>
<sequence>MTGEISIQRWDMSVYMMLQSERNRCTGMVERLKAELEKQPDVERLEKLLRDVNANEVRAATINDILSKAPEKLAG</sequence>
<dbReference type="EMBL" id="JAHDYS010000002">
    <property type="protein sequence ID" value="MBT1070683.1"/>
    <property type="molecule type" value="Genomic_DNA"/>
</dbReference>
<gene>
    <name evidence="1" type="ORF">KJB30_02700</name>
</gene>
<accession>A0ABS5U4T7</accession>
<keyword evidence="2" id="KW-1185">Reference proteome</keyword>
<dbReference type="RefSeq" id="WP_214296397.1">
    <property type="nucleotide sequence ID" value="NZ_JAHDYS010000002.1"/>
</dbReference>
<organism evidence="1 2">
    <name type="scientific">Pelotalea chapellei</name>
    <dbReference type="NCBI Taxonomy" id="44671"/>
    <lineage>
        <taxon>Bacteria</taxon>
        <taxon>Pseudomonadati</taxon>
        <taxon>Thermodesulfobacteriota</taxon>
        <taxon>Desulfuromonadia</taxon>
        <taxon>Geobacterales</taxon>
        <taxon>Geobacteraceae</taxon>
        <taxon>Pelotalea</taxon>
    </lineage>
</organism>
<evidence type="ECO:0000313" key="2">
    <source>
        <dbReference type="Proteomes" id="UP000784128"/>
    </source>
</evidence>